<dbReference type="PROSITE" id="PS50294">
    <property type="entry name" value="WD_REPEATS_REGION"/>
    <property type="match status" value="1"/>
</dbReference>
<evidence type="ECO:0000256" key="3">
    <source>
        <dbReference type="PROSITE-ProRule" id="PRU00221"/>
    </source>
</evidence>
<evidence type="ECO:0000256" key="1">
    <source>
        <dbReference type="ARBA" id="ARBA00022574"/>
    </source>
</evidence>
<dbReference type="SMART" id="SM00320">
    <property type="entry name" value="WD40"/>
    <property type="match status" value="3"/>
</dbReference>
<proteinExistence type="predicted"/>
<keyword evidence="5" id="KW-1185">Reference proteome</keyword>
<dbReference type="InterPro" id="IPR001680">
    <property type="entry name" value="WD40_rpt"/>
</dbReference>
<dbReference type="EMBL" id="OX459123">
    <property type="protein sequence ID" value="CAI9109635.1"/>
    <property type="molecule type" value="Genomic_DNA"/>
</dbReference>
<reference evidence="4" key="1">
    <citation type="submission" date="2023-03" db="EMBL/GenBank/DDBJ databases">
        <authorList>
            <person name="Julca I."/>
        </authorList>
    </citation>
    <scope>NUCLEOTIDE SEQUENCE</scope>
</reference>
<protein>
    <submittedName>
        <fullName evidence="4">OLC1v1009494C1</fullName>
    </submittedName>
</protein>
<dbReference type="PANTHER" id="PTHR22847">
    <property type="entry name" value="WD40 REPEAT PROTEIN"/>
    <property type="match status" value="1"/>
</dbReference>
<evidence type="ECO:0000313" key="4">
    <source>
        <dbReference type="EMBL" id="CAI9109635.1"/>
    </source>
</evidence>
<evidence type="ECO:0000256" key="2">
    <source>
        <dbReference type="ARBA" id="ARBA00022737"/>
    </source>
</evidence>
<dbReference type="InterPro" id="IPR036047">
    <property type="entry name" value="F-box-like_dom_sf"/>
</dbReference>
<evidence type="ECO:0000313" key="5">
    <source>
        <dbReference type="Proteomes" id="UP001161247"/>
    </source>
</evidence>
<name>A0AAV1DP39_OLDCO</name>
<dbReference type="SUPFAM" id="SSF50978">
    <property type="entry name" value="WD40 repeat-like"/>
    <property type="match status" value="1"/>
</dbReference>
<dbReference type="PROSITE" id="PS50082">
    <property type="entry name" value="WD_REPEATS_2"/>
    <property type="match status" value="1"/>
</dbReference>
<dbReference type="PANTHER" id="PTHR22847:SF746">
    <property type="entry name" value="OS01G0185400 PROTEIN"/>
    <property type="match status" value="1"/>
</dbReference>
<keyword evidence="1 3" id="KW-0853">WD repeat</keyword>
<accession>A0AAV1DP39</accession>
<dbReference type="InterPro" id="IPR015943">
    <property type="entry name" value="WD40/YVTN_repeat-like_dom_sf"/>
</dbReference>
<organism evidence="4 5">
    <name type="scientific">Oldenlandia corymbosa var. corymbosa</name>
    <dbReference type="NCBI Taxonomy" id="529605"/>
    <lineage>
        <taxon>Eukaryota</taxon>
        <taxon>Viridiplantae</taxon>
        <taxon>Streptophyta</taxon>
        <taxon>Embryophyta</taxon>
        <taxon>Tracheophyta</taxon>
        <taxon>Spermatophyta</taxon>
        <taxon>Magnoliopsida</taxon>
        <taxon>eudicotyledons</taxon>
        <taxon>Gunneridae</taxon>
        <taxon>Pentapetalae</taxon>
        <taxon>asterids</taxon>
        <taxon>lamiids</taxon>
        <taxon>Gentianales</taxon>
        <taxon>Rubiaceae</taxon>
        <taxon>Rubioideae</taxon>
        <taxon>Spermacoceae</taxon>
        <taxon>Hedyotis-Oldenlandia complex</taxon>
        <taxon>Oldenlandia</taxon>
    </lineage>
</organism>
<dbReference type="Pfam" id="PF00400">
    <property type="entry name" value="WD40"/>
    <property type="match status" value="1"/>
</dbReference>
<keyword evidence="2" id="KW-0677">Repeat</keyword>
<dbReference type="AlphaFoldDB" id="A0AAV1DP39"/>
<dbReference type="SUPFAM" id="SSF81383">
    <property type="entry name" value="F-box domain"/>
    <property type="match status" value="1"/>
</dbReference>
<dbReference type="Proteomes" id="UP001161247">
    <property type="component" value="Chromosome 6"/>
</dbReference>
<sequence length="341" mass="37457">MAKPEQQPTTILDLNMDSLAHCTKFLSIQDITNMAISSKLMKNVAYSDYIWQPIYRARWPSPIPYESGVRNSYLARHTSTQQLKFQDPFITTFDCNLKPQDHLTLLEDDIMFSQGHMLRILMGCNSGGYDSSFVFVDHHARITCMRLYSLGNAPVTPKSLQSGSAVLVTLSCDHIIRLWSKGSCHRCFRGHNGEVTTLSDKILGDGLFASGGVDGTVRLWSINSKGKKGKHVHRGTLYGHEKPVIHMSVAAHKSSLLVSMSRDSKESDTGSLANSFTCSPDSESSFGCSAVATKGSRIVIAGSAGERGSLCFMDFENASSPISFQSSLPYSKFWGSESDSD</sequence>
<feature type="repeat" description="WD" evidence="3">
    <location>
        <begin position="188"/>
        <end position="224"/>
    </location>
</feature>
<gene>
    <name evidence="4" type="ORF">OLC1_LOCUS17487</name>
</gene>
<dbReference type="Gene3D" id="2.130.10.10">
    <property type="entry name" value="YVTN repeat-like/Quinoprotein amine dehydrogenase"/>
    <property type="match status" value="1"/>
</dbReference>
<dbReference type="InterPro" id="IPR036322">
    <property type="entry name" value="WD40_repeat_dom_sf"/>
</dbReference>